<evidence type="ECO:0000256" key="7">
    <source>
        <dbReference type="ARBA" id="ARBA00052441"/>
    </source>
</evidence>
<evidence type="ECO:0000313" key="11">
    <source>
        <dbReference type="EMBL" id="KAK8957902.1"/>
    </source>
</evidence>
<keyword evidence="4" id="KW-0378">Hydrolase</keyword>
<dbReference type="EC" id="3.1.3.63" evidence="8"/>
<comment type="similarity">
    <text evidence="6">Belongs to the phosphoglycerate mutase family.</text>
</comment>
<feature type="binding site" evidence="10">
    <location>
        <position position="127"/>
    </location>
    <ligand>
        <name>substrate</name>
    </ligand>
</feature>
<name>A0AAP0GGN1_9ASPA</name>
<gene>
    <name evidence="11" type="ORF">KSP39_PZI001521</name>
</gene>
<dbReference type="GO" id="GO:0047538">
    <property type="term" value="F:2-carboxy-D-arabinitol-1-phosphatase activity"/>
    <property type="evidence" value="ECO:0007669"/>
    <property type="project" value="UniProtKB-EC"/>
</dbReference>
<evidence type="ECO:0000256" key="5">
    <source>
        <dbReference type="ARBA" id="ARBA00022946"/>
    </source>
</evidence>
<dbReference type="SUPFAM" id="SSF53254">
    <property type="entry name" value="Phosphoglycerate mutase-like"/>
    <property type="match status" value="2"/>
</dbReference>
<evidence type="ECO:0000256" key="10">
    <source>
        <dbReference type="PIRSR" id="PIRSR613078-2"/>
    </source>
</evidence>
<sequence>MAKKLIPHDAHALSRFAASGKIALLLPGEPTDGPFLLLERAGGGETTLRRRSENGVGRWTPQFPEIRAAKRVVLVRHGQSTWNEEGRIQGSSDHSVLTAKGVLQAETSRQMLLGDSFDVCFTSPLIRSKQTAEIIWDSRKEAVITIPDLREIDLYSFQGLLKHEGKEKFGIAYLQWQKDASNFQIDGHYPVRELWDRAECSWNTILAHKGKSVLVVAHNAVNQALVATAIGLGTKYFRNLLQSNCGVSVLDFIPGFGGGSPHISLNRLNQTPNSPVALGSSGERKSNARIILVCHGATKSTQAAFSDMGYEPLNMLGIIQSQKTAELLLDLKVNCVVCSPSISSADTGMAICEVQEAADCLGAGRVPRHVEMKKMLEIEVEPILREARKNLRNPSNIRRGWFDGLEDTTMAELWAGSRNAWRKPSGRTVK</sequence>
<evidence type="ECO:0000313" key="12">
    <source>
        <dbReference type="Proteomes" id="UP001418222"/>
    </source>
</evidence>
<evidence type="ECO:0000256" key="4">
    <source>
        <dbReference type="ARBA" id="ARBA00022801"/>
    </source>
</evidence>
<keyword evidence="12" id="KW-1185">Reference proteome</keyword>
<proteinExistence type="inferred from homology"/>
<feature type="active site" description="Proton donor/acceptor" evidence="9">
    <location>
        <position position="151"/>
    </location>
</feature>
<dbReference type="FunFam" id="3.40.50.1240:FF:000018">
    <property type="entry name" value="Phosphoglycerate mutase"/>
    <property type="match status" value="1"/>
</dbReference>
<dbReference type="InterPro" id="IPR029033">
    <property type="entry name" value="His_PPase_superfam"/>
</dbReference>
<comment type="subcellular location">
    <subcellularLocation>
        <location evidence="1">Plastid</location>
        <location evidence="1">Chloroplast stroma</location>
    </subcellularLocation>
</comment>
<dbReference type="Gene3D" id="3.40.50.1240">
    <property type="entry name" value="Phosphoglycerate mutase-like"/>
    <property type="match status" value="2"/>
</dbReference>
<protein>
    <recommendedName>
        <fullName evidence="8">2-carboxy-D-arabinitol-1-phosphatase</fullName>
        <ecNumber evidence="8">3.1.3.63</ecNumber>
    </recommendedName>
</protein>
<organism evidence="11 12">
    <name type="scientific">Platanthera zijinensis</name>
    <dbReference type="NCBI Taxonomy" id="2320716"/>
    <lineage>
        <taxon>Eukaryota</taxon>
        <taxon>Viridiplantae</taxon>
        <taxon>Streptophyta</taxon>
        <taxon>Embryophyta</taxon>
        <taxon>Tracheophyta</taxon>
        <taxon>Spermatophyta</taxon>
        <taxon>Magnoliopsida</taxon>
        <taxon>Liliopsida</taxon>
        <taxon>Asparagales</taxon>
        <taxon>Orchidaceae</taxon>
        <taxon>Orchidoideae</taxon>
        <taxon>Orchideae</taxon>
        <taxon>Orchidinae</taxon>
        <taxon>Platanthera</taxon>
    </lineage>
</organism>
<dbReference type="SMART" id="SM00855">
    <property type="entry name" value="PGAM"/>
    <property type="match status" value="1"/>
</dbReference>
<evidence type="ECO:0000256" key="1">
    <source>
        <dbReference type="ARBA" id="ARBA00004470"/>
    </source>
</evidence>
<dbReference type="PANTHER" id="PTHR48100:SF10">
    <property type="entry name" value="2-CARBOXY-D-ARABINITOL-1-PHOSPHATASE-RELATED"/>
    <property type="match status" value="1"/>
</dbReference>
<dbReference type="GO" id="GO:0009570">
    <property type="term" value="C:chloroplast stroma"/>
    <property type="evidence" value="ECO:0007669"/>
    <property type="project" value="UniProtKB-SubCell"/>
</dbReference>
<feature type="active site" description="Tele-phosphohistidine intermediate" evidence="9">
    <location>
        <position position="77"/>
    </location>
</feature>
<accession>A0AAP0GGN1</accession>
<evidence type="ECO:0000256" key="8">
    <source>
        <dbReference type="ARBA" id="ARBA00066640"/>
    </source>
</evidence>
<dbReference type="InterPro" id="IPR013078">
    <property type="entry name" value="His_Pase_superF_clade-1"/>
</dbReference>
<keyword evidence="2" id="KW-0150">Chloroplast</keyword>
<dbReference type="EMBL" id="JBBWWQ010000001">
    <property type="protein sequence ID" value="KAK8957902.1"/>
    <property type="molecule type" value="Genomic_DNA"/>
</dbReference>
<keyword evidence="5" id="KW-0809">Transit peptide</keyword>
<dbReference type="PANTHER" id="PTHR48100">
    <property type="entry name" value="BROAD-SPECIFICITY PHOSPHATASE YOR283W-RELATED"/>
    <property type="match status" value="1"/>
</dbReference>
<comment type="caution">
    <text evidence="11">The sequence shown here is derived from an EMBL/GenBank/DDBJ whole genome shotgun (WGS) entry which is preliminary data.</text>
</comment>
<feature type="binding site" evidence="10">
    <location>
        <position position="162"/>
    </location>
    <ligand>
        <name>substrate</name>
    </ligand>
</feature>
<dbReference type="PROSITE" id="PS00175">
    <property type="entry name" value="PG_MUTASE"/>
    <property type="match status" value="1"/>
</dbReference>
<feature type="binding site" evidence="10">
    <location>
        <begin position="76"/>
        <end position="83"/>
    </location>
    <ligand>
        <name>substrate</name>
    </ligand>
</feature>
<dbReference type="CDD" id="cd07067">
    <property type="entry name" value="HP_PGM_like"/>
    <property type="match status" value="1"/>
</dbReference>
<evidence type="ECO:0000256" key="9">
    <source>
        <dbReference type="PIRSR" id="PIRSR613078-1"/>
    </source>
</evidence>
<evidence type="ECO:0000256" key="2">
    <source>
        <dbReference type="ARBA" id="ARBA00022528"/>
    </source>
</evidence>
<dbReference type="AlphaFoldDB" id="A0AAP0GGN1"/>
<evidence type="ECO:0000256" key="6">
    <source>
        <dbReference type="ARBA" id="ARBA00038362"/>
    </source>
</evidence>
<dbReference type="Proteomes" id="UP001418222">
    <property type="component" value="Unassembled WGS sequence"/>
</dbReference>
<dbReference type="InterPro" id="IPR050275">
    <property type="entry name" value="PGM_Phosphatase"/>
</dbReference>
<keyword evidence="3" id="KW-0934">Plastid</keyword>
<reference evidence="11 12" key="1">
    <citation type="journal article" date="2022" name="Nat. Plants">
        <title>Genomes of leafy and leafless Platanthera orchids illuminate the evolution of mycoheterotrophy.</title>
        <authorList>
            <person name="Li M.H."/>
            <person name="Liu K.W."/>
            <person name="Li Z."/>
            <person name="Lu H.C."/>
            <person name="Ye Q.L."/>
            <person name="Zhang D."/>
            <person name="Wang J.Y."/>
            <person name="Li Y.F."/>
            <person name="Zhong Z.M."/>
            <person name="Liu X."/>
            <person name="Yu X."/>
            <person name="Liu D.K."/>
            <person name="Tu X.D."/>
            <person name="Liu B."/>
            <person name="Hao Y."/>
            <person name="Liao X.Y."/>
            <person name="Jiang Y.T."/>
            <person name="Sun W.H."/>
            <person name="Chen J."/>
            <person name="Chen Y.Q."/>
            <person name="Ai Y."/>
            <person name="Zhai J.W."/>
            <person name="Wu S.S."/>
            <person name="Zhou Z."/>
            <person name="Hsiao Y.Y."/>
            <person name="Wu W.L."/>
            <person name="Chen Y.Y."/>
            <person name="Lin Y.F."/>
            <person name="Hsu J.L."/>
            <person name="Li C.Y."/>
            <person name="Wang Z.W."/>
            <person name="Zhao X."/>
            <person name="Zhong W.Y."/>
            <person name="Ma X.K."/>
            <person name="Ma L."/>
            <person name="Huang J."/>
            <person name="Chen G.Z."/>
            <person name="Huang M.Z."/>
            <person name="Huang L."/>
            <person name="Peng D.H."/>
            <person name="Luo Y.B."/>
            <person name="Zou S.Q."/>
            <person name="Chen S.P."/>
            <person name="Lan S."/>
            <person name="Tsai W.C."/>
            <person name="Van de Peer Y."/>
            <person name="Liu Z.J."/>
        </authorList>
    </citation>
    <scope>NUCLEOTIDE SEQUENCE [LARGE SCALE GENOMIC DNA]</scope>
    <source>
        <strain evidence="11">Lor287</strain>
    </source>
</reference>
<evidence type="ECO:0000256" key="3">
    <source>
        <dbReference type="ARBA" id="ARBA00022640"/>
    </source>
</evidence>
<comment type="catalytic activity">
    <reaction evidence="7">
        <text>2-carboxy-D-arabinitol 1-phosphate + H2O = 2-carboxy-D-arabinitol + phosphate</text>
        <dbReference type="Rhea" id="RHEA:17837"/>
        <dbReference type="ChEBI" id="CHEBI:15377"/>
        <dbReference type="ChEBI" id="CHEBI:43474"/>
        <dbReference type="ChEBI" id="CHEBI:58008"/>
        <dbReference type="ChEBI" id="CHEBI:58185"/>
        <dbReference type="EC" id="3.1.3.63"/>
    </reaction>
</comment>
<dbReference type="InterPro" id="IPR001345">
    <property type="entry name" value="PG/BPGM_mutase_AS"/>
</dbReference>
<dbReference type="Pfam" id="PF00300">
    <property type="entry name" value="His_Phos_1"/>
    <property type="match status" value="1"/>
</dbReference>